<accession>A0A518E067</accession>
<evidence type="ECO:0000313" key="3">
    <source>
        <dbReference type="Proteomes" id="UP000317648"/>
    </source>
</evidence>
<dbReference type="EMBL" id="CP036433">
    <property type="protein sequence ID" value="QDU97490.1"/>
    <property type="molecule type" value="Genomic_DNA"/>
</dbReference>
<protein>
    <submittedName>
        <fullName evidence="2">Caspase domain protein</fullName>
    </submittedName>
</protein>
<organism evidence="2 3">
    <name type="scientific">Lignipirellula cremea</name>
    <dbReference type="NCBI Taxonomy" id="2528010"/>
    <lineage>
        <taxon>Bacteria</taxon>
        <taxon>Pseudomonadati</taxon>
        <taxon>Planctomycetota</taxon>
        <taxon>Planctomycetia</taxon>
        <taxon>Pirellulales</taxon>
        <taxon>Pirellulaceae</taxon>
        <taxon>Lignipirellula</taxon>
    </lineage>
</organism>
<dbReference type="KEGG" id="lcre:Pla8534_53380"/>
<dbReference type="InterPro" id="IPR029030">
    <property type="entry name" value="Caspase-like_dom_sf"/>
</dbReference>
<keyword evidence="3" id="KW-1185">Reference proteome</keyword>
<dbReference type="SUPFAM" id="SSF52129">
    <property type="entry name" value="Caspase-like"/>
    <property type="match status" value="1"/>
</dbReference>
<dbReference type="Pfam" id="PF00656">
    <property type="entry name" value="Peptidase_C14"/>
    <property type="match status" value="1"/>
</dbReference>
<proteinExistence type="predicted"/>
<sequence length="493" mass="54281">MKVSLLIAVEEYADAQLPPVKFAAADAEAMAKALEPHGFEAADRMLLLQGQATRTTVESRLRRALRAAADDDVVCLYFAGVGFSLNGRNFLACHDTQSGDLEATSIALDWLLDLLADCEAESVVLLLDATPLVPPDAAPDQAGTDDLLDEELAAFFEQQQRCVCLAARQTGEVSWPNRQQKHGAWANHLLEAWSGTATGALAGGALLTAASLQRYLEGAVPRSLRAAFTDRKQQTPTLYAKAGVDFPLADFRDIPPDAAASSRPSAQQMLRVRLVRQKSHPVKELAGFRSHHRVPDSAGHFADSFVSSLAEEQIRADLEQIHLQLRTAFRFKRLDVQMNGPVDGGGSLITPFFTYAVSVISDPDDPGSVIWQWEVMDMKESEPIFSDAFAQVFGDLFDTIEFTPSQSVELTDFIDRVEQLDEERIQINYDPAATWCELEIINIAGLVHITPSIVQIVQRHPQPPRLLLQSFLDIQHILIDANAHSLLPFHGKQ</sequence>
<dbReference type="Proteomes" id="UP000317648">
    <property type="component" value="Chromosome"/>
</dbReference>
<evidence type="ECO:0000313" key="2">
    <source>
        <dbReference type="EMBL" id="QDU97490.1"/>
    </source>
</evidence>
<name>A0A518E067_9BACT</name>
<feature type="domain" description="Peptidase C14 caspase" evidence="1">
    <location>
        <begin position="2"/>
        <end position="240"/>
    </location>
</feature>
<dbReference type="Gene3D" id="3.40.50.1460">
    <property type="match status" value="1"/>
</dbReference>
<dbReference type="AlphaFoldDB" id="A0A518E067"/>
<reference evidence="2 3" key="1">
    <citation type="submission" date="2019-02" db="EMBL/GenBank/DDBJ databases">
        <title>Deep-cultivation of Planctomycetes and their phenomic and genomic characterization uncovers novel biology.</title>
        <authorList>
            <person name="Wiegand S."/>
            <person name="Jogler M."/>
            <person name="Boedeker C."/>
            <person name="Pinto D."/>
            <person name="Vollmers J."/>
            <person name="Rivas-Marin E."/>
            <person name="Kohn T."/>
            <person name="Peeters S.H."/>
            <person name="Heuer A."/>
            <person name="Rast P."/>
            <person name="Oberbeckmann S."/>
            <person name="Bunk B."/>
            <person name="Jeske O."/>
            <person name="Meyerdierks A."/>
            <person name="Storesund J.E."/>
            <person name="Kallscheuer N."/>
            <person name="Luecker S."/>
            <person name="Lage O.M."/>
            <person name="Pohl T."/>
            <person name="Merkel B.J."/>
            <person name="Hornburger P."/>
            <person name="Mueller R.-W."/>
            <person name="Bruemmer F."/>
            <person name="Labrenz M."/>
            <person name="Spormann A.M."/>
            <person name="Op den Camp H."/>
            <person name="Overmann J."/>
            <person name="Amann R."/>
            <person name="Jetten M.S.M."/>
            <person name="Mascher T."/>
            <person name="Medema M.H."/>
            <person name="Devos D.P."/>
            <person name="Kaster A.-K."/>
            <person name="Ovreas L."/>
            <person name="Rohde M."/>
            <person name="Galperin M.Y."/>
            <person name="Jogler C."/>
        </authorList>
    </citation>
    <scope>NUCLEOTIDE SEQUENCE [LARGE SCALE GENOMIC DNA]</scope>
    <source>
        <strain evidence="2 3">Pla85_3_4</strain>
    </source>
</reference>
<dbReference type="RefSeq" id="WP_197442592.1">
    <property type="nucleotide sequence ID" value="NZ_CP036433.1"/>
</dbReference>
<gene>
    <name evidence="2" type="ORF">Pla8534_53380</name>
</gene>
<evidence type="ECO:0000259" key="1">
    <source>
        <dbReference type="Pfam" id="PF00656"/>
    </source>
</evidence>
<dbReference type="GO" id="GO:0004197">
    <property type="term" value="F:cysteine-type endopeptidase activity"/>
    <property type="evidence" value="ECO:0007669"/>
    <property type="project" value="InterPro"/>
</dbReference>
<dbReference type="GO" id="GO:0006508">
    <property type="term" value="P:proteolysis"/>
    <property type="evidence" value="ECO:0007669"/>
    <property type="project" value="InterPro"/>
</dbReference>
<dbReference type="InterPro" id="IPR011600">
    <property type="entry name" value="Pept_C14_caspase"/>
</dbReference>